<dbReference type="EMBL" id="BNCP01000045">
    <property type="protein sequence ID" value="GIL88504.1"/>
    <property type="molecule type" value="Genomic_DNA"/>
</dbReference>
<feature type="compositionally biased region" description="Polar residues" evidence="1">
    <location>
        <begin position="300"/>
        <end position="320"/>
    </location>
</feature>
<evidence type="ECO:0000313" key="5">
    <source>
        <dbReference type="Proteomes" id="UP000747110"/>
    </source>
</evidence>
<feature type="region of interest" description="Disordered" evidence="1">
    <location>
        <begin position="496"/>
        <end position="536"/>
    </location>
</feature>
<feature type="compositionally biased region" description="Low complexity" evidence="1">
    <location>
        <begin position="462"/>
        <end position="471"/>
    </location>
</feature>
<proteinExistence type="predicted"/>
<sequence>MMTSSVSSSMQSFRRPSMRMSSWRASVRDLREMSSRPQGASHVVAAAANQQFSTVPLPPAIKPRGVRQAPVAKPILSEQETLWSLQSNLRPLIHTWGKSDLSIETFLLDPIAWLMNLVFRIQSMVVSLFTTLQHNTPAEPPHDSAASGVAASSGSTTALSRKQSLGSTAAANCESTSRRGSSGRYMASSTGKDMSEVTALVGAPPAVIKQRSVAPLAIMAVSTAAALALACYLLFRRWRTMVEIQREQAQRLAVKKEYLARQKQRFQRALVVDSVNIELPPIKDMDVQPGPVRVEKVISHSATQQRDSSPYNHQPSNSAPTLAGESLRQWQQFMAASRAKEVTNVTGSQCGGRNDVGRLADRPYVALDERMLADLSERIRRANELTAAGEAAPPRPVITFEQLYANNQESDDEAMARRAAERKARWQKQQAAGSISANVASHRNKVVTRPPSVPPKPPKKPAPATVTASSAAKFRPKAVSAGNPFAVGLFTGPMDDGSSSSAGPPASPASRNNSVRSNNTIPEMVSSPRSEMSTSVCPDVTSISSEVSASPSVVEVLPSSSAVTIGSSRNPFLAPPTATLAPIGPPGPSMVSGHTVDPECQSSSQVNLMQRGSELATQTSDGETAYTMATPIGDEPTSCTATESSTQLFANQIVNATELCNRDPTPSSSSEGDDTSLQQQKDSASSPRRVKRLPAAGQLRTPDTYEPAVLRLMRRPGTAPVALDEVKSGVSLLKIQLEREVA</sequence>
<evidence type="ECO:0000313" key="4">
    <source>
        <dbReference type="Proteomes" id="UP000722791"/>
    </source>
</evidence>
<dbReference type="Proteomes" id="UP000747110">
    <property type="component" value="Unassembled WGS sequence"/>
</dbReference>
<accession>A0A8J4GNX1</accession>
<gene>
    <name evidence="2" type="ORF">Vretifemale_16478</name>
    <name evidence="3" type="ORF">Vretimale_15361</name>
</gene>
<name>A0A8J4GNX1_9CHLO</name>
<dbReference type="AlphaFoldDB" id="A0A8J4GNX1"/>
<evidence type="ECO:0000313" key="3">
    <source>
        <dbReference type="EMBL" id="GIM11907.1"/>
    </source>
</evidence>
<keyword evidence="5" id="KW-1185">Reference proteome</keyword>
<evidence type="ECO:0000313" key="2">
    <source>
        <dbReference type="EMBL" id="GIL88504.1"/>
    </source>
</evidence>
<reference evidence="3" key="1">
    <citation type="journal article" date="2021" name="Proc. Natl. Acad. Sci. U.S.A.">
        <title>Three genomes in the algal genus Volvox reveal the fate of a haploid sex-determining region after a transition to homothallism.</title>
        <authorList>
            <person name="Yamamoto K."/>
            <person name="Hamaji T."/>
            <person name="Kawai-Toyooka H."/>
            <person name="Matsuzaki R."/>
            <person name="Takahashi F."/>
            <person name="Nishimura Y."/>
            <person name="Kawachi M."/>
            <person name="Noguchi H."/>
            <person name="Minakuchi Y."/>
            <person name="Umen J.G."/>
            <person name="Toyoda A."/>
            <person name="Nozaki H."/>
        </authorList>
    </citation>
    <scope>NUCLEOTIDE SEQUENCE</scope>
    <source>
        <strain evidence="3">NIES-3785</strain>
        <strain evidence="2">NIES-3786</strain>
    </source>
</reference>
<dbReference type="Proteomes" id="UP000722791">
    <property type="component" value="Unassembled WGS sequence"/>
</dbReference>
<dbReference type="EMBL" id="BNCQ01000041">
    <property type="protein sequence ID" value="GIM11907.1"/>
    <property type="molecule type" value="Genomic_DNA"/>
</dbReference>
<feature type="region of interest" description="Disordered" evidence="1">
    <location>
        <begin position="299"/>
        <end position="323"/>
    </location>
</feature>
<feature type="compositionally biased region" description="Polar residues" evidence="1">
    <location>
        <begin position="664"/>
        <end position="686"/>
    </location>
</feature>
<feature type="region of interest" description="Disordered" evidence="1">
    <location>
        <begin position="161"/>
        <end position="188"/>
    </location>
</feature>
<organism evidence="3 4">
    <name type="scientific">Volvox reticuliferus</name>
    <dbReference type="NCBI Taxonomy" id="1737510"/>
    <lineage>
        <taxon>Eukaryota</taxon>
        <taxon>Viridiplantae</taxon>
        <taxon>Chlorophyta</taxon>
        <taxon>core chlorophytes</taxon>
        <taxon>Chlorophyceae</taxon>
        <taxon>CS clade</taxon>
        <taxon>Chlamydomonadales</taxon>
        <taxon>Volvocaceae</taxon>
        <taxon>Volvox</taxon>
    </lineage>
</organism>
<feature type="region of interest" description="Disordered" evidence="1">
    <location>
        <begin position="659"/>
        <end position="707"/>
    </location>
</feature>
<feature type="region of interest" description="Disordered" evidence="1">
    <location>
        <begin position="409"/>
        <end position="471"/>
    </location>
</feature>
<comment type="caution">
    <text evidence="3">The sequence shown here is derived from an EMBL/GenBank/DDBJ whole genome shotgun (WGS) entry which is preliminary data.</text>
</comment>
<evidence type="ECO:0000256" key="1">
    <source>
        <dbReference type="SAM" id="MobiDB-lite"/>
    </source>
</evidence>
<feature type="compositionally biased region" description="Polar residues" evidence="1">
    <location>
        <begin position="161"/>
        <end position="180"/>
    </location>
</feature>
<protein>
    <submittedName>
        <fullName evidence="3">Uncharacterized protein</fullName>
    </submittedName>
</protein>
<dbReference type="OrthoDB" id="552235at2759"/>
<feature type="compositionally biased region" description="Polar residues" evidence="1">
    <location>
        <begin position="511"/>
        <end position="536"/>
    </location>
</feature>
<feature type="compositionally biased region" description="Low complexity" evidence="1">
    <location>
        <begin position="497"/>
        <end position="510"/>
    </location>
</feature>
<feature type="compositionally biased region" description="Basic and acidic residues" evidence="1">
    <location>
        <begin position="414"/>
        <end position="424"/>
    </location>
</feature>